<evidence type="ECO:0000256" key="1">
    <source>
        <dbReference type="ARBA" id="ARBA00004496"/>
    </source>
</evidence>
<dbReference type="PANTHER" id="PTHR12461:SF43">
    <property type="entry name" value="HSPB1-ASSOCIATED PROTEIN 1"/>
    <property type="match status" value="1"/>
</dbReference>
<keyword evidence="2" id="KW-0963">Cytoplasm</keyword>
<accession>A0AAV6ZN24</accession>
<dbReference type="PROSITE" id="PS51184">
    <property type="entry name" value="JMJC"/>
    <property type="match status" value="1"/>
</dbReference>
<dbReference type="PANTHER" id="PTHR12461">
    <property type="entry name" value="HYPOXIA-INDUCIBLE FACTOR 1 ALPHA INHIBITOR-RELATED"/>
    <property type="match status" value="1"/>
</dbReference>
<dbReference type="FunFam" id="2.60.120.650:FF:000018">
    <property type="entry name" value="HSPB1-associated protein 1 homolog"/>
    <property type="match status" value="1"/>
</dbReference>
<dbReference type="InterPro" id="IPR041667">
    <property type="entry name" value="Cupin_8"/>
</dbReference>
<evidence type="ECO:0000256" key="3">
    <source>
        <dbReference type="ARBA" id="ARBA00037342"/>
    </source>
</evidence>
<dbReference type="Proteomes" id="UP000824782">
    <property type="component" value="Unassembled WGS sequence"/>
</dbReference>
<keyword evidence="6" id="KW-1185">Reference proteome</keyword>
<protein>
    <recommendedName>
        <fullName evidence="4">JmjC domain-containing protein</fullName>
    </recommendedName>
</protein>
<comment type="subcellular location">
    <subcellularLocation>
        <location evidence="1">Cytoplasm</location>
    </subcellularLocation>
</comment>
<dbReference type="SUPFAM" id="SSF51197">
    <property type="entry name" value="Clavaminate synthase-like"/>
    <property type="match status" value="1"/>
</dbReference>
<dbReference type="EMBL" id="WNYA01000024">
    <property type="protein sequence ID" value="KAG8550782.1"/>
    <property type="molecule type" value="Genomic_DNA"/>
</dbReference>
<evidence type="ECO:0000259" key="4">
    <source>
        <dbReference type="PROSITE" id="PS51184"/>
    </source>
</evidence>
<evidence type="ECO:0000256" key="2">
    <source>
        <dbReference type="ARBA" id="ARBA00022490"/>
    </source>
</evidence>
<comment type="caution">
    <text evidence="5">The sequence shown here is derived from an EMBL/GenBank/DDBJ whole genome shotgun (WGS) entry which is preliminary data.</text>
</comment>
<gene>
    <name evidence="5" type="ORF">GDO81_019962</name>
</gene>
<evidence type="ECO:0000313" key="5">
    <source>
        <dbReference type="EMBL" id="KAG8550782.1"/>
    </source>
</evidence>
<proteinExistence type="predicted"/>
<dbReference type="AlphaFoldDB" id="A0AAV6ZN24"/>
<feature type="domain" description="JmjC" evidence="4">
    <location>
        <begin position="117"/>
        <end position="253"/>
    </location>
</feature>
<dbReference type="InterPro" id="IPR003347">
    <property type="entry name" value="JmjC_dom"/>
</dbReference>
<dbReference type="Pfam" id="PF13621">
    <property type="entry name" value="Cupin_8"/>
    <property type="match status" value="1"/>
</dbReference>
<dbReference type="GO" id="GO:0005737">
    <property type="term" value="C:cytoplasm"/>
    <property type="evidence" value="ECO:0007669"/>
    <property type="project" value="UniProtKB-SubCell"/>
</dbReference>
<dbReference type="Gene3D" id="2.60.120.650">
    <property type="entry name" value="Cupin"/>
    <property type="match status" value="1"/>
</dbReference>
<reference evidence="5" key="1">
    <citation type="thesis" date="2020" institute="ProQuest LLC" country="789 East Eisenhower Parkway, Ann Arbor, MI, USA">
        <title>Comparative Genomics and Chromosome Evolution.</title>
        <authorList>
            <person name="Mudd A.B."/>
        </authorList>
    </citation>
    <scope>NUCLEOTIDE SEQUENCE</scope>
    <source>
        <strain evidence="5">237g6f4</strain>
        <tissue evidence="5">Blood</tissue>
    </source>
</reference>
<organism evidence="5 6">
    <name type="scientific">Engystomops pustulosus</name>
    <name type="common">Tungara frog</name>
    <name type="synonym">Physalaemus pustulosus</name>
    <dbReference type="NCBI Taxonomy" id="76066"/>
    <lineage>
        <taxon>Eukaryota</taxon>
        <taxon>Metazoa</taxon>
        <taxon>Chordata</taxon>
        <taxon>Craniata</taxon>
        <taxon>Vertebrata</taxon>
        <taxon>Euteleostomi</taxon>
        <taxon>Amphibia</taxon>
        <taxon>Batrachia</taxon>
        <taxon>Anura</taxon>
        <taxon>Neobatrachia</taxon>
        <taxon>Hyloidea</taxon>
        <taxon>Leptodactylidae</taxon>
        <taxon>Leiuperinae</taxon>
        <taxon>Engystomops</taxon>
    </lineage>
</organism>
<dbReference type="SMART" id="SM00558">
    <property type="entry name" value="JmjC"/>
    <property type="match status" value="1"/>
</dbReference>
<sequence>MEPAGRGAADGEMKPFNPQAARDLILAAARPVVFLGMTDDWPVTRWTLPHLCHVLQEQTLRFRIGKRKEDTEPQFEPQCDYIDGTIRQFQDWVSGSSHEASGPFFRYDPAESWAYADYKYLALLFKDQPEMLQEVSWEDFGFPGRDGRDSTLWIGSRGANTPCHIDSYGCNLVLQVQGRKRWHLFPPEDTAYLYPTRIPYEESSIFSKVNVVNPNWQRYPGFSRARPHVVTLHPGQVLQCRAALGWQLREVRG</sequence>
<name>A0AAV6ZN24_ENGPU</name>
<comment type="function">
    <text evidence="3">May play a role in cellular stress response.</text>
</comment>
<evidence type="ECO:0000313" key="6">
    <source>
        <dbReference type="Proteomes" id="UP000824782"/>
    </source>
</evidence>